<protein>
    <submittedName>
        <fullName evidence="1">Uncharacterized protein</fullName>
    </submittedName>
</protein>
<dbReference type="AlphaFoldDB" id="A0A6L3SUF9"/>
<reference evidence="1 2" key="1">
    <citation type="submission" date="2019-09" db="EMBL/GenBank/DDBJ databases">
        <title>YIM 48816 draft genome.</title>
        <authorList>
            <person name="Jiang L."/>
        </authorList>
    </citation>
    <scope>NUCLEOTIDE SEQUENCE [LARGE SCALE GENOMIC DNA]</scope>
    <source>
        <strain evidence="1 2">YIM 48816</strain>
    </source>
</reference>
<evidence type="ECO:0000313" key="1">
    <source>
        <dbReference type="EMBL" id="KAB1077260.1"/>
    </source>
</evidence>
<accession>A0A6L3SUF9</accession>
<keyword evidence="2" id="KW-1185">Reference proteome</keyword>
<evidence type="ECO:0000313" key="2">
    <source>
        <dbReference type="Proteomes" id="UP000474159"/>
    </source>
</evidence>
<dbReference type="OrthoDB" id="7999156at2"/>
<proteinExistence type="predicted"/>
<name>A0A6L3SUF9_9HYPH</name>
<dbReference type="RefSeq" id="WP_151001842.1">
    <property type="nucleotide sequence ID" value="NZ_VZZK01000022.1"/>
</dbReference>
<dbReference type="EMBL" id="VZZK01000022">
    <property type="protein sequence ID" value="KAB1077260.1"/>
    <property type="molecule type" value="Genomic_DNA"/>
</dbReference>
<sequence>MSNSEPMEVRPSEAERIAYAYRLAAQGNAWAALVRAIEDALRDLAAAERRLQQQERVISRGYVRARLGRR</sequence>
<comment type="caution">
    <text evidence="1">The sequence shown here is derived from an EMBL/GenBank/DDBJ whole genome shotgun (WGS) entry which is preliminary data.</text>
</comment>
<organism evidence="1 2">
    <name type="scientific">Methylobacterium soli</name>
    <dbReference type="NCBI Taxonomy" id="553447"/>
    <lineage>
        <taxon>Bacteria</taxon>
        <taxon>Pseudomonadati</taxon>
        <taxon>Pseudomonadota</taxon>
        <taxon>Alphaproteobacteria</taxon>
        <taxon>Hyphomicrobiales</taxon>
        <taxon>Methylobacteriaceae</taxon>
        <taxon>Methylobacterium</taxon>
    </lineage>
</organism>
<gene>
    <name evidence="1" type="ORF">F6X53_19400</name>
</gene>
<dbReference type="Proteomes" id="UP000474159">
    <property type="component" value="Unassembled WGS sequence"/>
</dbReference>